<keyword evidence="1 4" id="KW-0808">Transferase</keyword>
<evidence type="ECO:0000256" key="1">
    <source>
        <dbReference type="ARBA" id="ARBA00022679"/>
    </source>
</evidence>
<gene>
    <name evidence="4" type="ordered locus">BN6_72360</name>
</gene>
<reference evidence="4 5" key="1">
    <citation type="journal article" date="2012" name="BMC Genomics">
        <title>Complete genome sequence of Saccharothrix espanaensis DSM 44229T and comparison to the other completely sequenced Pseudonocardiaceae.</title>
        <authorList>
            <person name="Strobel T."/>
            <person name="Al-Dilaimi A."/>
            <person name="Blom J."/>
            <person name="Gessner A."/>
            <person name="Kalinowski J."/>
            <person name="Luzhetska M."/>
            <person name="Puhler A."/>
            <person name="Szczepanowski R."/>
            <person name="Bechthold A."/>
            <person name="Ruckert C."/>
        </authorList>
    </citation>
    <scope>NUCLEOTIDE SEQUENCE [LARGE SCALE GENOMIC DNA]</scope>
    <source>
        <strain evidence="5">ATCC 51144 / DSM 44229 / JCM 9112 / NBRC 15066 / NRRL 15764</strain>
    </source>
</reference>
<dbReference type="PANTHER" id="PTHR43877:SF1">
    <property type="entry name" value="ACETYLTRANSFERASE"/>
    <property type="match status" value="1"/>
</dbReference>
<dbReference type="HOGENOM" id="CLU_081840_1_0_11"/>
<dbReference type="KEGG" id="sesp:BN6_72360"/>
<dbReference type="AlphaFoldDB" id="K0K2K0"/>
<dbReference type="PANTHER" id="PTHR43877">
    <property type="entry name" value="AMINOALKYLPHOSPHONATE N-ACETYLTRANSFERASE-RELATED-RELATED"/>
    <property type="match status" value="1"/>
</dbReference>
<dbReference type="Gene3D" id="3.40.630.30">
    <property type="match status" value="1"/>
</dbReference>
<dbReference type="STRING" id="1179773.BN6_72360"/>
<sequence>MLIRRETPDDVHAITAITDAAFAADPGGEAWLVTELRADTGWIPELSLVAESPEGAIIGHVVCTRAALNDGPALGLGPLSVHPDHQRRGVGKALVHAVLGAADALGEPLVALLGDPAYYSRFGFRLAAEHGVEPPNPEWAPHFQVRTLHAYRPNQRGTFRYAEPFERL</sequence>
<keyword evidence="5" id="KW-1185">Reference proteome</keyword>
<accession>K0K2K0</accession>
<evidence type="ECO:0000259" key="3">
    <source>
        <dbReference type="PROSITE" id="PS51186"/>
    </source>
</evidence>
<dbReference type="OrthoDB" id="9797178at2"/>
<dbReference type="GO" id="GO:0016747">
    <property type="term" value="F:acyltransferase activity, transferring groups other than amino-acyl groups"/>
    <property type="evidence" value="ECO:0007669"/>
    <property type="project" value="InterPro"/>
</dbReference>
<dbReference type="BioCyc" id="SESP1179773:BN6_RS34945-MONOMER"/>
<name>K0K2K0_SACES</name>
<dbReference type="PROSITE" id="PS51186">
    <property type="entry name" value="GNAT"/>
    <property type="match status" value="1"/>
</dbReference>
<dbReference type="SUPFAM" id="SSF55729">
    <property type="entry name" value="Acyl-CoA N-acyltransferases (Nat)"/>
    <property type="match status" value="1"/>
</dbReference>
<dbReference type="CDD" id="cd04301">
    <property type="entry name" value="NAT_SF"/>
    <property type="match status" value="1"/>
</dbReference>
<dbReference type="EMBL" id="HE804045">
    <property type="protein sequence ID" value="CCH34470.1"/>
    <property type="molecule type" value="Genomic_DNA"/>
</dbReference>
<organism evidence="4 5">
    <name type="scientific">Saccharothrix espanaensis (strain ATCC 51144 / DSM 44229 / JCM 9112 / NBRC 15066 / NRRL 15764)</name>
    <dbReference type="NCBI Taxonomy" id="1179773"/>
    <lineage>
        <taxon>Bacteria</taxon>
        <taxon>Bacillati</taxon>
        <taxon>Actinomycetota</taxon>
        <taxon>Actinomycetes</taxon>
        <taxon>Pseudonocardiales</taxon>
        <taxon>Pseudonocardiaceae</taxon>
        <taxon>Saccharothrix</taxon>
    </lineage>
</organism>
<feature type="domain" description="N-acetyltransferase" evidence="3">
    <location>
        <begin position="1"/>
        <end position="158"/>
    </location>
</feature>
<evidence type="ECO:0000256" key="2">
    <source>
        <dbReference type="ARBA" id="ARBA00023315"/>
    </source>
</evidence>
<dbReference type="Pfam" id="PF13527">
    <property type="entry name" value="Acetyltransf_9"/>
    <property type="match status" value="1"/>
</dbReference>
<dbReference type="InterPro" id="IPR000182">
    <property type="entry name" value="GNAT_dom"/>
</dbReference>
<evidence type="ECO:0000313" key="5">
    <source>
        <dbReference type="Proteomes" id="UP000006281"/>
    </source>
</evidence>
<dbReference type="Proteomes" id="UP000006281">
    <property type="component" value="Chromosome"/>
</dbReference>
<evidence type="ECO:0000313" key="4">
    <source>
        <dbReference type="EMBL" id="CCH34470.1"/>
    </source>
</evidence>
<protein>
    <submittedName>
        <fullName evidence="4">N-acetyltransferase</fullName>
    </submittedName>
</protein>
<dbReference type="eggNOG" id="COG3153">
    <property type="taxonomic scope" value="Bacteria"/>
</dbReference>
<dbReference type="InterPro" id="IPR016181">
    <property type="entry name" value="Acyl_CoA_acyltransferase"/>
</dbReference>
<proteinExistence type="predicted"/>
<dbReference type="PATRIC" id="fig|1179773.3.peg.7311"/>
<keyword evidence="2" id="KW-0012">Acyltransferase</keyword>
<dbReference type="InterPro" id="IPR050832">
    <property type="entry name" value="Bact_Acetyltransf"/>
</dbReference>
<dbReference type="RefSeq" id="WP_015104581.1">
    <property type="nucleotide sequence ID" value="NC_019673.1"/>
</dbReference>